<evidence type="ECO:0000313" key="2">
    <source>
        <dbReference type="Proteomes" id="UP001064632"/>
    </source>
</evidence>
<sequence length="64" mass="6868">MTVNLTTDHPWFSRCPLARERSVMPHHGGVGVLSGLLCIPKRVGGVTPNDFASADSHDVIVDEA</sequence>
<accession>A0ABY6BHD5</accession>
<protein>
    <submittedName>
        <fullName evidence="1">Uncharacterized protein</fullName>
    </submittedName>
</protein>
<dbReference type="RefSeq" id="WP_261696396.1">
    <property type="nucleotide sequence ID" value="NZ_CP104694.1"/>
</dbReference>
<evidence type="ECO:0000313" key="1">
    <source>
        <dbReference type="EMBL" id="UXI69441.1"/>
    </source>
</evidence>
<organism evidence="1 2">
    <name type="scientific">Tahibacter amnicola</name>
    <dbReference type="NCBI Taxonomy" id="2976241"/>
    <lineage>
        <taxon>Bacteria</taxon>
        <taxon>Pseudomonadati</taxon>
        <taxon>Pseudomonadota</taxon>
        <taxon>Gammaproteobacteria</taxon>
        <taxon>Lysobacterales</taxon>
        <taxon>Rhodanobacteraceae</taxon>
        <taxon>Tahibacter</taxon>
    </lineage>
</organism>
<dbReference type="EMBL" id="CP104694">
    <property type="protein sequence ID" value="UXI69441.1"/>
    <property type="molecule type" value="Genomic_DNA"/>
</dbReference>
<proteinExistence type="predicted"/>
<keyword evidence="2" id="KW-1185">Reference proteome</keyword>
<gene>
    <name evidence="1" type="ORF">N4264_07275</name>
</gene>
<reference evidence="1" key="1">
    <citation type="submission" date="2022-09" db="EMBL/GenBank/DDBJ databases">
        <title>Tahibacter sp. nov., isolated from a fresh water.</title>
        <authorList>
            <person name="Baek J.H."/>
            <person name="Lee J.K."/>
            <person name="Kim J.M."/>
            <person name="Jeon C.O."/>
        </authorList>
    </citation>
    <scope>NUCLEOTIDE SEQUENCE</scope>
    <source>
        <strain evidence="1">W38</strain>
    </source>
</reference>
<dbReference type="Proteomes" id="UP001064632">
    <property type="component" value="Chromosome"/>
</dbReference>
<name>A0ABY6BHD5_9GAMM</name>